<keyword evidence="1" id="KW-0472">Membrane</keyword>
<accession>A0A0S7BYL8</accession>
<feature type="transmembrane region" description="Helical" evidence="1">
    <location>
        <begin position="365"/>
        <end position="383"/>
    </location>
</feature>
<feature type="transmembrane region" description="Helical" evidence="1">
    <location>
        <begin position="333"/>
        <end position="353"/>
    </location>
</feature>
<feature type="transmembrane region" description="Helical" evidence="1">
    <location>
        <begin position="12"/>
        <end position="32"/>
    </location>
</feature>
<feature type="transmembrane region" description="Helical" evidence="1">
    <location>
        <begin position="89"/>
        <end position="108"/>
    </location>
</feature>
<dbReference type="STRING" id="1678841.TBC1_111779"/>
<feature type="transmembrane region" description="Helical" evidence="1">
    <location>
        <begin position="153"/>
        <end position="171"/>
    </location>
</feature>
<feature type="transmembrane region" description="Helical" evidence="1">
    <location>
        <begin position="251"/>
        <end position="272"/>
    </location>
</feature>
<keyword evidence="1" id="KW-1133">Transmembrane helix</keyword>
<dbReference type="AlphaFoldDB" id="A0A0S7BYL8"/>
<feature type="transmembrane region" description="Helical" evidence="1">
    <location>
        <begin position="120"/>
        <end position="141"/>
    </location>
</feature>
<evidence type="ECO:0000313" key="2">
    <source>
        <dbReference type="EMBL" id="GAP43623.1"/>
    </source>
</evidence>
<sequence>MKNPHKLFSLGNLAILIILGVVLTQILTLRFYEKPNRIIESDVSNYYAYLPLHFIYGQLDYRFDEKSFPIVKDYVYSVPVGNGNYINPYTMGMAIAYSPFFFAVHLPLKWSGQPATGFSQPYRISIILACLFYVFIALILLKRILAGIFNDRITALTLTAMFLATNLLYYISHEPGMPHAFNFSFGVYFLYLTIKWHEKPGVWNSVLLGIISGLISLIRPTDVVIALVFILWKVDSFTALKNNVQLFLRKWHLILIVLFFGFMVWVPQMLYWKHFTGHFLYNPYHDAGFRFFFGNPQIFISLFSYRKGWLLYTPAMLLLIPGFIFLYRKYRPYFWPVVIYFLVNLWIIASWCLPWYGGSYGQRAYVVSYSIMILPLAAAFGLFLSKKTVIPILAGLLLTGLFVVHNLFQMRQYRSGAIHYVSMTKEAYWDSFLREKPSPRLKYLLSYPDYDNAKKGKYPTPVIDPIYTGKLTREEILLRFQKDIRKEFAQDTLKQQQWTTKAAEENLSIDAYLDKQAGIRMDEQINAGIIVPKK</sequence>
<evidence type="ECO:0000313" key="3">
    <source>
        <dbReference type="Proteomes" id="UP000053091"/>
    </source>
</evidence>
<reference evidence="2" key="1">
    <citation type="journal article" date="2015" name="Genome Announc.">
        <title>Draft Genome Sequence of Bacteroidales Strain TBC1, a Novel Isolate from a Methanogenic Wastewater Treatment System.</title>
        <authorList>
            <person name="Tourlousse D.M."/>
            <person name="Matsuura N."/>
            <person name="Sun L."/>
            <person name="Toyonaga M."/>
            <person name="Kuroda K."/>
            <person name="Ohashi A."/>
            <person name="Cruz R."/>
            <person name="Yamaguchi T."/>
            <person name="Sekiguchi Y."/>
        </authorList>
    </citation>
    <scope>NUCLEOTIDE SEQUENCE [LARGE SCALE GENOMIC DNA]</scope>
    <source>
        <strain evidence="2">TBC1</strain>
    </source>
</reference>
<keyword evidence="3" id="KW-1185">Reference proteome</keyword>
<dbReference type="Proteomes" id="UP000053091">
    <property type="component" value="Unassembled WGS sequence"/>
</dbReference>
<keyword evidence="1" id="KW-0812">Transmembrane</keyword>
<evidence type="ECO:0008006" key="4">
    <source>
        <dbReference type="Google" id="ProtNLM"/>
    </source>
</evidence>
<dbReference type="EMBL" id="DF968182">
    <property type="protein sequence ID" value="GAP43623.1"/>
    <property type="molecule type" value="Genomic_DNA"/>
</dbReference>
<name>A0A0S7BYL8_9BACT</name>
<feature type="transmembrane region" description="Helical" evidence="1">
    <location>
        <begin position="389"/>
        <end position="408"/>
    </location>
</feature>
<proteinExistence type="predicted"/>
<gene>
    <name evidence="2" type="ORF">TBC1_111779</name>
</gene>
<organism evidence="2">
    <name type="scientific">Lentimicrobium saccharophilum</name>
    <dbReference type="NCBI Taxonomy" id="1678841"/>
    <lineage>
        <taxon>Bacteria</taxon>
        <taxon>Pseudomonadati</taxon>
        <taxon>Bacteroidota</taxon>
        <taxon>Bacteroidia</taxon>
        <taxon>Bacteroidales</taxon>
        <taxon>Lentimicrobiaceae</taxon>
        <taxon>Lentimicrobium</taxon>
    </lineage>
</organism>
<feature type="transmembrane region" description="Helical" evidence="1">
    <location>
        <begin position="309"/>
        <end position="327"/>
    </location>
</feature>
<feature type="transmembrane region" description="Helical" evidence="1">
    <location>
        <begin position="206"/>
        <end position="231"/>
    </location>
</feature>
<protein>
    <recommendedName>
        <fullName evidence="4">Dolichyl-phosphate-mannose-protein mannosyltransferase</fullName>
    </recommendedName>
</protein>
<dbReference type="OrthoDB" id="136762at2"/>
<evidence type="ECO:0000256" key="1">
    <source>
        <dbReference type="SAM" id="Phobius"/>
    </source>
</evidence>
<dbReference type="RefSeq" id="WP_062041028.1">
    <property type="nucleotide sequence ID" value="NZ_DF968182.1"/>
</dbReference>